<feature type="chain" id="PRO_5045477478" evidence="1">
    <location>
        <begin position="23"/>
        <end position="150"/>
    </location>
</feature>
<evidence type="ECO:0000313" key="3">
    <source>
        <dbReference type="Proteomes" id="UP001501676"/>
    </source>
</evidence>
<sequence>MNKRLLFAVLGSLGVIVVCACAANSAAIGYLFQTRPNSYEDNLDAARRLGVPPGFTRTAEVKLDSDRVRVTYVACPNTCRADAISLHGGQVRQWLRAIPNVVSVGDPESAECTTPTDCTIPIRTEGSPTLSDARLTLAPRGDLEFRLVVG</sequence>
<keyword evidence="1" id="KW-0732">Signal</keyword>
<evidence type="ECO:0000313" key="2">
    <source>
        <dbReference type="EMBL" id="GAA3390492.1"/>
    </source>
</evidence>
<proteinExistence type="predicted"/>
<reference evidence="3" key="1">
    <citation type="journal article" date="2019" name="Int. J. Syst. Evol. Microbiol.">
        <title>The Global Catalogue of Microorganisms (GCM) 10K type strain sequencing project: providing services to taxonomists for standard genome sequencing and annotation.</title>
        <authorList>
            <consortium name="The Broad Institute Genomics Platform"/>
            <consortium name="The Broad Institute Genome Sequencing Center for Infectious Disease"/>
            <person name="Wu L."/>
            <person name="Ma J."/>
        </authorList>
    </citation>
    <scope>NUCLEOTIDE SEQUENCE [LARGE SCALE GENOMIC DNA]</scope>
    <source>
        <strain evidence="3">JCM 9458</strain>
    </source>
</reference>
<dbReference type="PROSITE" id="PS51257">
    <property type="entry name" value="PROKAR_LIPOPROTEIN"/>
    <property type="match status" value="1"/>
</dbReference>
<keyword evidence="3" id="KW-1185">Reference proteome</keyword>
<comment type="caution">
    <text evidence="2">The sequence shown here is derived from an EMBL/GenBank/DDBJ whole genome shotgun (WGS) entry which is preliminary data.</text>
</comment>
<organism evidence="2 3">
    <name type="scientific">Cryptosporangium minutisporangium</name>
    <dbReference type="NCBI Taxonomy" id="113569"/>
    <lineage>
        <taxon>Bacteria</taxon>
        <taxon>Bacillati</taxon>
        <taxon>Actinomycetota</taxon>
        <taxon>Actinomycetes</taxon>
        <taxon>Cryptosporangiales</taxon>
        <taxon>Cryptosporangiaceae</taxon>
        <taxon>Cryptosporangium</taxon>
    </lineage>
</organism>
<protein>
    <submittedName>
        <fullName evidence="2">Uncharacterized protein</fullName>
    </submittedName>
</protein>
<evidence type="ECO:0000256" key="1">
    <source>
        <dbReference type="SAM" id="SignalP"/>
    </source>
</evidence>
<dbReference type="Proteomes" id="UP001501676">
    <property type="component" value="Unassembled WGS sequence"/>
</dbReference>
<gene>
    <name evidence="2" type="ORF">GCM10020369_44640</name>
</gene>
<dbReference type="RefSeq" id="WP_345730118.1">
    <property type="nucleotide sequence ID" value="NZ_BAAAYN010000029.1"/>
</dbReference>
<dbReference type="EMBL" id="BAAAYN010000029">
    <property type="protein sequence ID" value="GAA3390492.1"/>
    <property type="molecule type" value="Genomic_DNA"/>
</dbReference>
<name>A0ABP6T395_9ACTN</name>
<accession>A0ABP6T395</accession>
<feature type="signal peptide" evidence="1">
    <location>
        <begin position="1"/>
        <end position="22"/>
    </location>
</feature>